<dbReference type="RefSeq" id="WP_189579148.1">
    <property type="nucleotide sequence ID" value="NZ_BMYF01000003.1"/>
</dbReference>
<dbReference type="Proteomes" id="UP000642809">
    <property type="component" value="Unassembled WGS sequence"/>
</dbReference>
<dbReference type="GO" id="GO:0000160">
    <property type="term" value="P:phosphorelay signal transduction system"/>
    <property type="evidence" value="ECO:0007669"/>
    <property type="project" value="InterPro"/>
</dbReference>
<feature type="domain" description="HPt" evidence="2">
    <location>
        <begin position="18"/>
        <end position="111"/>
    </location>
</feature>
<reference evidence="3" key="2">
    <citation type="submission" date="2020-09" db="EMBL/GenBank/DDBJ databases">
        <authorList>
            <person name="Sun Q."/>
            <person name="Kim S."/>
        </authorList>
    </citation>
    <scope>NUCLEOTIDE SEQUENCE</scope>
    <source>
        <strain evidence="3">KCTC 23224</strain>
    </source>
</reference>
<evidence type="ECO:0000256" key="1">
    <source>
        <dbReference type="PROSITE-ProRule" id="PRU00110"/>
    </source>
</evidence>
<name>A0A8J3CU64_9BACT</name>
<gene>
    <name evidence="3" type="ORF">GCM10008106_07880</name>
</gene>
<evidence type="ECO:0000313" key="4">
    <source>
        <dbReference type="Proteomes" id="UP000642809"/>
    </source>
</evidence>
<dbReference type="GO" id="GO:0004672">
    <property type="term" value="F:protein kinase activity"/>
    <property type="evidence" value="ECO:0007669"/>
    <property type="project" value="UniProtKB-ARBA"/>
</dbReference>
<dbReference type="PROSITE" id="PS50894">
    <property type="entry name" value="HPT"/>
    <property type="match status" value="1"/>
</dbReference>
<accession>A0A8J3CU64</accession>
<dbReference type="EMBL" id="BMYF01000003">
    <property type="protein sequence ID" value="GHB29378.1"/>
    <property type="molecule type" value="Genomic_DNA"/>
</dbReference>
<protein>
    <recommendedName>
        <fullName evidence="2">HPt domain-containing protein</fullName>
    </recommendedName>
</protein>
<keyword evidence="1" id="KW-0597">Phosphoprotein</keyword>
<reference evidence="3" key="1">
    <citation type="journal article" date="2014" name="Int. J. Syst. Evol. Microbiol.">
        <title>Complete genome sequence of Corynebacterium casei LMG S-19264T (=DSM 44701T), isolated from a smear-ripened cheese.</title>
        <authorList>
            <consortium name="US DOE Joint Genome Institute (JGI-PGF)"/>
            <person name="Walter F."/>
            <person name="Albersmeier A."/>
            <person name="Kalinowski J."/>
            <person name="Ruckert C."/>
        </authorList>
    </citation>
    <scope>NUCLEOTIDE SEQUENCE</scope>
    <source>
        <strain evidence="3">KCTC 23224</strain>
    </source>
</reference>
<dbReference type="InterPro" id="IPR008207">
    <property type="entry name" value="Sig_transdc_His_kin_Hpt_dom"/>
</dbReference>
<keyword evidence="4" id="KW-1185">Reference proteome</keyword>
<proteinExistence type="predicted"/>
<comment type="caution">
    <text evidence="3">The sequence shown here is derived from an EMBL/GenBank/DDBJ whole genome shotgun (WGS) entry which is preliminary data.</text>
</comment>
<dbReference type="Gene3D" id="1.20.120.160">
    <property type="entry name" value="HPT domain"/>
    <property type="match status" value="1"/>
</dbReference>
<organism evidence="3 4">
    <name type="scientific">Mongoliitalea lutea</name>
    <dbReference type="NCBI Taxonomy" id="849756"/>
    <lineage>
        <taxon>Bacteria</taxon>
        <taxon>Pseudomonadati</taxon>
        <taxon>Bacteroidota</taxon>
        <taxon>Cytophagia</taxon>
        <taxon>Cytophagales</taxon>
        <taxon>Cyclobacteriaceae</taxon>
        <taxon>Mongoliitalea</taxon>
    </lineage>
</organism>
<dbReference type="SUPFAM" id="SSF47226">
    <property type="entry name" value="Histidine-containing phosphotransfer domain, HPT domain"/>
    <property type="match status" value="1"/>
</dbReference>
<evidence type="ECO:0000259" key="2">
    <source>
        <dbReference type="PROSITE" id="PS50894"/>
    </source>
</evidence>
<dbReference type="InterPro" id="IPR036641">
    <property type="entry name" value="HPT_dom_sf"/>
</dbReference>
<dbReference type="AlphaFoldDB" id="A0A8J3CU64"/>
<sequence>MYHFINPQIIVQYFGDEDESLIAEMIRMIRDTNLTELSLLDDAFSKEDYMHIKRVCHKSKPSLSYIGAISSRGLVEQIEQDPSSTYEIYELLKVEISSIIQELKHYESTLQ</sequence>
<feature type="modified residue" description="Phosphohistidine" evidence="1">
    <location>
        <position position="57"/>
    </location>
</feature>
<evidence type="ECO:0000313" key="3">
    <source>
        <dbReference type="EMBL" id="GHB29378.1"/>
    </source>
</evidence>